<evidence type="ECO:0000313" key="1">
    <source>
        <dbReference type="EMBL" id="PWN50820.1"/>
    </source>
</evidence>
<reference evidence="1 2" key="1">
    <citation type="journal article" date="2018" name="Mol. Biol. Evol.">
        <title>Broad Genomic Sampling Reveals a Smut Pathogenic Ancestry of the Fungal Clade Ustilaginomycotina.</title>
        <authorList>
            <person name="Kijpornyongpan T."/>
            <person name="Mondo S.J."/>
            <person name="Barry K."/>
            <person name="Sandor L."/>
            <person name="Lee J."/>
            <person name="Lipzen A."/>
            <person name="Pangilinan J."/>
            <person name="LaButti K."/>
            <person name="Hainaut M."/>
            <person name="Henrissat B."/>
            <person name="Grigoriev I.V."/>
            <person name="Spatafora J.W."/>
            <person name="Aime M.C."/>
        </authorList>
    </citation>
    <scope>NUCLEOTIDE SEQUENCE [LARGE SCALE GENOMIC DNA]</scope>
    <source>
        <strain evidence="1 2">SA 807</strain>
    </source>
</reference>
<dbReference type="EMBL" id="KZ819894">
    <property type="protein sequence ID" value="PWN50820.1"/>
    <property type="molecule type" value="Genomic_DNA"/>
</dbReference>
<accession>A0ACD0NYK6</accession>
<protein>
    <submittedName>
        <fullName evidence="1">Rho3 GTP binding protein</fullName>
    </submittedName>
</protein>
<dbReference type="Proteomes" id="UP000245626">
    <property type="component" value="Unassembled WGS sequence"/>
</dbReference>
<name>A0ACD0NYK6_9BASI</name>
<evidence type="ECO:0000313" key="2">
    <source>
        <dbReference type="Proteomes" id="UP000245626"/>
    </source>
</evidence>
<gene>
    <name evidence="1" type="ORF">IE53DRAFT_386850</name>
</gene>
<keyword evidence="2" id="KW-1185">Reference proteome</keyword>
<organism evidence="1 2">
    <name type="scientific">Violaceomyces palustris</name>
    <dbReference type="NCBI Taxonomy" id="1673888"/>
    <lineage>
        <taxon>Eukaryota</taxon>
        <taxon>Fungi</taxon>
        <taxon>Dikarya</taxon>
        <taxon>Basidiomycota</taxon>
        <taxon>Ustilaginomycotina</taxon>
        <taxon>Ustilaginomycetes</taxon>
        <taxon>Violaceomycetales</taxon>
        <taxon>Violaceomycetaceae</taxon>
        <taxon>Violaceomyces</taxon>
    </lineage>
</organism>
<sequence>MASLCGSSSTGARIVARKVLVLGDGACGKTSLLNVFIRGYFPQVYEPTVFENYVQTLTLDTGVTVELSLWDTAGQEEFDKLRSLSYADTHIIMLCFSADNPISLENVESRWMDEIAEHCPGVKIVLIALKCDLRDDQAVQEKLARSGDSPLTYEKGLQVARRIKATRYLECSAKFNRGVSEAFNEAAKVAAGAKAKGKDGTGGGGCVIS</sequence>
<proteinExistence type="predicted"/>